<evidence type="ECO:0000256" key="7">
    <source>
        <dbReference type="ARBA" id="ARBA00023163"/>
    </source>
</evidence>
<dbReference type="AlphaFoldDB" id="A0A8K0UIG4"/>
<evidence type="ECO:0000313" key="11">
    <source>
        <dbReference type="Proteomes" id="UP000813824"/>
    </source>
</evidence>
<gene>
    <name evidence="10" type="ORF">BXZ70DRAFT_1067222</name>
</gene>
<keyword evidence="7" id="KW-0804">Transcription</keyword>
<organism evidence="10 11">
    <name type="scientific">Cristinia sonorae</name>
    <dbReference type="NCBI Taxonomy" id="1940300"/>
    <lineage>
        <taxon>Eukaryota</taxon>
        <taxon>Fungi</taxon>
        <taxon>Dikarya</taxon>
        <taxon>Basidiomycota</taxon>
        <taxon>Agaricomycotina</taxon>
        <taxon>Agaricomycetes</taxon>
        <taxon>Agaricomycetidae</taxon>
        <taxon>Agaricales</taxon>
        <taxon>Pleurotineae</taxon>
        <taxon>Stephanosporaceae</taxon>
        <taxon>Cristinia</taxon>
    </lineage>
</organism>
<dbReference type="Proteomes" id="UP000813824">
    <property type="component" value="Unassembled WGS sequence"/>
</dbReference>
<keyword evidence="8" id="KW-0539">Nucleus</keyword>
<dbReference type="Pfam" id="PF08528">
    <property type="entry name" value="Whi5"/>
    <property type="match status" value="1"/>
</dbReference>
<evidence type="ECO:0000256" key="4">
    <source>
        <dbReference type="ARBA" id="ARBA00022490"/>
    </source>
</evidence>
<evidence type="ECO:0000256" key="3">
    <source>
        <dbReference type="ARBA" id="ARBA00006922"/>
    </source>
</evidence>
<feature type="region of interest" description="Disordered" evidence="9">
    <location>
        <begin position="241"/>
        <end position="284"/>
    </location>
</feature>
<evidence type="ECO:0000256" key="1">
    <source>
        <dbReference type="ARBA" id="ARBA00004123"/>
    </source>
</evidence>
<feature type="region of interest" description="Disordered" evidence="9">
    <location>
        <begin position="195"/>
        <end position="215"/>
    </location>
</feature>
<keyword evidence="5" id="KW-0678">Repressor</keyword>
<dbReference type="PANTHER" id="PTHR28246:SF1">
    <property type="entry name" value="G1-SPECIFIC TRANSCRIPTIONAL REPRESSOR WHI5-RELATED"/>
    <property type="match status" value="1"/>
</dbReference>
<dbReference type="PANTHER" id="PTHR28246">
    <property type="entry name" value="G1-SPECIFIC TRANSCRIPTIONAL REPRESSOR WHI5-RELATED"/>
    <property type="match status" value="1"/>
</dbReference>
<evidence type="ECO:0000256" key="2">
    <source>
        <dbReference type="ARBA" id="ARBA00004496"/>
    </source>
</evidence>
<dbReference type="GO" id="GO:0003712">
    <property type="term" value="F:transcription coregulator activity"/>
    <property type="evidence" value="ECO:0007669"/>
    <property type="project" value="TreeGrafter"/>
</dbReference>
<feature type="region of interest" description="Disordered" evidence="9">
    <location>
        <begin position="147"/>
        <end position="172"/>
    </location>
</feature>
<feature type="compositionally biased region" description="Low complexity" evidence="9">
    <location>
        <begin position="241"/>
        <end position="258"/>
    </location>
</feature>
<keyword evidence="11" id="KW-1185">Reference proteome</keyword>
<keyword evidence="6" id="KW-0805">Transcription regulation</keyword>
<dbReference type="GO" id="GO:0033309">
    <property type="term" value="C:SBF transcription complex"/>
    <property type="evidence" value="ECO:0007669"/>
    <property type="project" value="TreeGrafter"/>
</dbReference>
<evidence type="ECO:0000256" key="6">
    <source>
        <dbReference type="ARBA" id="ARBA00023015"/>
    </source>
</evidence>
<keyword evidence="4" id="KW-0963">Cytoplasm</keyword>
<feature type="compositionally biased region" description="Low complexity" evidence="9">
    <location>
        <begin position="73"/>
        <end position="94"/>
    </location>
</feature>
<feature type="compositionally biased region" description="Basic and acidic residues" evidence="9">
    <location>
        <begin position="270"/>
        <end position="284"/>
    </location>
</feature>
<dbReference type="InterPro" id="IPR013734">
    <property type="entry name" value="TF_Nrm1/Whi5"/>
</dbReference>
<dbReference type="GO" id="GO:0000082">
    <property type="term" value="P:G1/S transition of mitotic cell cycle"/>
    <property type="evidence" value="ECO:0007669"/>
    <property type="project" value="InterPro"/>
</dbReference>
<evidence type="ECO:0000256" key="5">
    <source>
        <dbReference type="ARBA" id="ARBA00022491"/>
    </source>
</evidence>
<dbReference type="InterPro" id="IPR039198">
    <property type="entry name" value="Srl3/Whi5"/>
</dbReference>
<evidence type="ECO:0000313" key="10">
    <source>
        <dbReference type="EMBL" id="KAH8091846.1"/>
    </source>
</evidence>
<feature type="compositionally biased region" description="Polar residues" evidence="9">
    <location>
        <begin position="312"/>
        <end position="324"/>
    </location>
</feature>
<proteinExistence type="inferred from homology"/>
<reference evidence="10" key="1">
    <citation type="journal article" date="2021" name="New Phytol.">
        <title>Evolutionary innovations through gain and loss of genes in the ectomycorrhizal Boletales.</title>
        <authorList>
            <person name="Wu G."/>
            <person name="Miyauchi S."/>
            <person name="Morin E."/>
            <person name="Kuo A."/>
            <person name="Drula E."/>
            <person name="Varga T."/>
            <person name="Kohler A."/>
            <person name="Feng B."/>
            <person name="Cao Y."/>
            <person name="Lipzen A."/>
            <person name="Daum C."/>
            <person name="Hundley H."/>
            <person name="Pangilinan J."/>
            <person name="Johnson J."/>
            <person name="Barry K."/>
            <person name="LaButti K."/>
            <person name="Ng V."/>
            <person name="Ahrendt S."/>
            <person name="Min B."/>
            <person name="Choi I.G."/>
            <person name="Park H."/>
            <person name="Plett J.M."/>
            <person name="Magnuson J."/>
            <person name="Spatafora J.W."/>
            <person name="Nagy L.G."/>
            <person name="Henrissat B."/>
            <person name="Grigoriev I.V."/>
            <person name="Yang Z.L."/>
            <person name="Xu J."/>
            <person name="Martin F.M."/>
        </authorList>
    </citation>
    <scope>NUCLEOTIDE SEQUENCE</scope>
    <source>
        <strain evidence="10">KKN 215</strain>
    </source>
</reference>
<comment type="subcellular location">
    <subcellularLocation>
        <location evidence="2">Cytoplasm</location>
    </subcellularLocation>
    <subcellularLocation>
        <location evidence="1">Nucleus</location>
    </subcellularLocation>
</comment>
<comment type="similarity">
    <text evidence="3">Belongs to the WHI5/NRM1 family.</text>
</comment>
<accession>A0A8K0UIG4</accession>
<evidence type="ECO:0000256" key="8">
    <source>
        <dbReference type="ARBA" id="ARBA00023242"/>
    </source>
</evidence>
<feature type="region of interest" description="Disordered" evidence="9">
    <location>
        <begin position="304"/>
        <end position="333"/>
    </location>
</feature>
<dbReference type="GO" id="GO:0005737">
    <property type="term" value="C:cytoplasm"/>
    <property type="evidence" value="ECO:0007669"/>
    <property type="project" value="UniProtKB-SubCell"/>
</dbReference>
<comment type="caution">
    <text evidence="10">The sequence shown here is derived from an EMBL/GenBank/DDBJ whole genome shotgun (WGS) entry which is preliminary data.</text>
</comment>
<feature type="region of interest" description="Disordered" evidence="9">
    <location>
        <begin position="65"/>
        <end position="103"/>
    </location>
</feature>
<feature type="compositionally biased region" description="Pro residues" evidence="9">
    <location>
        <begin position="201"/>
        <end position="211"/>
    </location>
</feature>
<name>A0A8K0UIG4_9AGAR</name>
<protein>
    <submittedName>
        <fullName evidence="10">Uncharacterized protein</fullName>
    </submittedName>
</protein>
<dbReference type="EMBL" id="JAEVFJ010000034">
    <property type="protein sequence ID" value="KAH8091846.1"/>
    <property type="molecule type" value="Genomic_DNA"/>
</dbReference>
<sequence>MSTTGQETADSEELRRKQKMANARLNYNSHNLKLRLQYARLKVDHGWQRQTLSEVENLYFRHSVPSTSEHHPVTSSSTTPPNSPSTPSLSSSDSFGGLTRSDTLQTIPDSSVISTAQLSFQSITASGSFDVPRIPIPPSLESYMAATMSPPRPSHDASMECRAMSPPCSSTLVRPPPHPQLRLADPNIDPSLVSVPATPLTHPPPPKPPLSTSPVHPTHHFIPPVRPPLNPLTSTASLSATATATASQTNTTNTTCSSHLPPTPRTVHAGRKETVPPDPTRPHETLAPHVRLLLELPPELRPARKRHRGMSDTLSGVWTPQTSLRGGRCRRGE</sequence>
<evidence type="ECO:0000256" key="9">
    <source>
        <dbReference type="SAM" id="MobiDB-lite"/>
    </source>
</evidence>
<dbReference type="OrthoDB" id="2359117at2759"/>